<evidence type="ECO:0000313" key="2">
    <source>
        <dbReference type="EMBL" id="KAL3513362.1"/>
    </source>
</evidence>
<dbReference type="Proteomes" id="UP001630127">
    <property type="component" value="Unassembled WGS sequence"/>
</dbReference>
<reference evidence="2 3" key="1">
    <citation type="submission" date="2024-11" db="EMBL/GenBank/DDBJ databases">
        <title>A near-complete genome assembly of Cinchona calisaya.</title>
        <authorList>
            <person name="Lian D.C."/>
            <person name="Zhao X.W."/>
            <person name="Wei L."/>
        </authorList>
    </citation>
    <scope>NUCLEOTIDE SEQUENCE [LARGE SCALE GENOMIC DNA]</scope>
    <source>
        <tissue evidence="2">Nenye</tissue>
    </source>
</reference>
<dbReference type="EMBL" id="JBJUIK010000011">
    <property type="protein sequence ID" value="KAL3513362.1"/>
    <property type="molecule type" value="Genomic_DNA"/>
</dbReference>
<gene>
    <name evidence="2" type="ORF">ACH5RR_026079</name>
</gene>
<sequence>MLQSNKLQKDKISKGDLQGKLAESLSFEGTPGKAYEKPVANKPVSIQVYGSNVAPHNHMDMQQVVQCNKAFLLTVLDMLLMVIITLHPQQLLILVMCTTRFQPPPIQPGYDQSNPHTIAYESALVLAGYGRDLSPHPGYKQYDFSHMYAAPW</sequence>
<organism evidence="2 3">
    <name type="scientific">Cinchona calisaya</name>
    <dbReference type="NCBI Taxonomy" id="153742"/>
    <lineage>
        <taxon>Eukaryota</taxon>
        <taxon>Viridiplantae</taxon>
        <taxon>Streptophyta</taxon>
        <taxon>Embryophyta</taxon>
        <taxon>Tracheophyta</taxon>
        <taxon>Spermatophyta</taxon>
        <taxon>Magnoliopsida</taxon>
        <taxon>eudicotyledons</taxon>
        <taxon>Gunneridae</taxon>
        <taxon>Pentapetalae</taxon>
        <taxon>asterids</taxon>
        <taxon>lamiids</taxon>
        <taxon>Gentianales</taxon>
        <taxon>Rubiaceae</taxon>
        <taxon>Cinchonoideae</taxon>
        <taxon>Cinchoneae</taxon>
        <taxon>Cinchona</taxon>
    </lineage>
</organism>
<accession>A0ABD2Z5H5</accession>
<proteinExistence type="predicted"/>
<evidence type="ECO:0000256" key="1">
    <source>
        <dbReference type="SAM" id="Phobius"/>
    </source>
</evidence>
<keyword evidence="3" id="KW-1185">Reference proteome</keyword>
<protein>
    <submittedName>
        <fullName evidence="2">Uncharacterized protein</fullName>
    </submittedName>
</protein>
<name>A0ABD2Z5H5_9GENT</name>
<evidence type="ECO:0000313" key="3">
    <source>
        <dbReference type="Proteomes" id="UP001630127"/>
    </source>
</evidence>
<dbReference type="AlphaFoldDB" id="A0ABD2Z5H5"/>
<keyword evidence="1" id="KW-1133">Transmembrane helix</keyword>
<keyword evidence="1" id="KW-0472">Membrane</keyword>
<comment type="caution">
    <text evidence="2">The sequence shown here is derived from an EMBL/GenBank/DDBJ whole genome shotgun (WGS) entry which is preliminary data.</text>
</comment>
<feature type="transmembrane region" description="Helical" evidence="1">
    <location>
        <begin position="70"/>
        <end position="88"/>
    </location>
</feature>
<keyword evidence="1" id="KW-0812">Transmembrane</keyword>